<dbReference type="SUPFAM" id="SSF46565">
    <property type="entry name" value="Chaperone J-domain"/>
    <property type="match status" value="1"/>
</dbReference>
<evidence type="ECO:0000256" key="8">
    <source>
        <dbReference type="ARBA" id="ARBA00023186"/>
    </source>
</evidence>
<evidence type="ECO:0000256" key="10">
    <source>
        <dbReference type="ARBA" id="ARBA00040828"/>
    </source>
</evidence>
<keyword evidence="3" id="KW-0999">Mitochondrion inner membrane</keyword>
<dbReference type="AlphaFoldDB" id="A0A3N4I244"/>
<dbReference type="GO" id="GO:0001405">
    <property type="term" value="C:PAM complex, Tim23 associated import motor"/>
    <property type="evidence" value="ECO:0007669"/>
    <property type="project" value="TreeGrafter"/>
</dbReference>
<dbReference type="EMBL" id="ML119691">
    <property type="protein sequence ID" value="RPA80163.1"/>
    <property type="molecule type" value="Genomic_DNA"/>
</dbReference>
<evidence type="ECO:0000256" key="11">
    <source>
        <dbReference type="ARBA" id="ARBA00041716"/>
    </source>
</evidence>
<name>A0A3N4I244_ASCIM</name>
<evidence type="ECO:0000256" key="7">
    <source>
        <dbReference type="ARBA" id="ARBA00023136"/>
    </source>
</evidence>
<evidence type="ECO:0000313" key="16">
    <source>
        <dbReference type="EMBL" id="RPA80163.1"/>
    </source>
</evidence>
<evidence type="ECO:0000256" key="6">
    <source>
        <dbReference type="ARBA" id="ARBA00023128"/>
    </source>
</evidence>
<comment type="subcellular location">
    <subcellularLocation>
        <location evidence="1">Mitochondrion inner membrane</location>
        <topology evidence="1">Single-pass membrane protein</topology>
    </subcellularLocation>
</comment>
<keyword evidence="17" id="KW-1185">Reference proteome</keyword>
<keyword evidence="7 14" id="KW-0472">Membrane</keyword>
<keyword evidence="4 14" id="KW-1133">Transmembrane helix</keyword>
<keyword evidence="6" id="KW-0496">Mitochondrion</keyword>
<feature type="transmembrane region" description="Helical" evidence="14">
    <location>
        <begin position="48"/>
        <end position="69"/>
    </location>
</feature>
<gene>
    <name evidence="16" type="ORF">BJ508DRAFT_415521</name>
</gene>
<dbReference type="GO" id="GO:0001671">
    <property type="term" value="F:ATPase activator activity"/>
    <property type="evidence" value="ECO:0007669"/>
    <property type="project" value="TreeGrafter"/>
</dbReference>
<dbReference type="Proteomes" id="UP000275078">
    <property type="component" value="Unassembled WGS sequence"/>
</dbReference>
<dbReference type="Gene3D" id="1.10.287.110">
    <property type="entry name" value="DnaJ domain"/>
    <property type="match status" value="1"/>
</dbReference>
<protein>
    <recommendedName>
        <fullName evidence="10">Mitochondrial import inner membrane translocase subunit TIM14</fullName>
    </recommendedName>
    <alternativeName>
        <fullName evidence="12">Mitochondrial import inner membrane translocase subunit tim14</fullName>
    </alternativeName>
    <alternativeName>
        <fullName evidence="11 13">Presequence translocated-associated motor subunit PAM18</fullName>
    </alternativeName>
</protein>
<keyword evidence="5" id="KW-0813">Transport</keyword>
<dbReference type="CDD" id="cd06257">
    <property type="entry name" value="DnaJ"/>
    <property type="match status" value="1"/>
</dbReference>
<evidence type="ECO:0000259" key="15">
    <source>
        <dbReference type="SMART" id="SM00271"/>
    </source>
</evidence>
<evidence type="ECO:0000256" key="5">
    <source>
        <dbReference type="ARBA" id="ARBA00023010"/>
    </source>
</evidence>
<dbReference type="InterPro" id="IPR001623">
    <property type="entry name" value="DnaJ_domain"/>
</dbReference>
<evidence type="ECO:0000256" key="2">
    <source>
        <dbReference type="ARBA" id="ARBA00022692"/>
    </source>
</evidence>
<dbReference type="PANTHER" id="PTHR12763:SF28">
    <property type="entry name" value="GEO10507P1-RELATED"/>
    <property type="match status" value="1"/>
</dbReference>
<dbReference type="SMART" id="SM00271">
    <property type="entry name" value="DnaJ"/>
    <property type="match status" value="1"/>
</dbReference>
<dbReference type="FunFam" id="1.10.287.110:FF:000001">
    <property type="entry name" value="Import inner membrane translocase subunit tim14"/>
    <property type="match status" value="1"/>
</dbReference>
<evidence type="ECO:0000313" key="17">
    <source>
        <dbReference type="Proteomes" id="UP000275078"/>
    </source>
</evidence>
<dbReference type="STRING" id="1160509.A0A3N4I244"/>
<accession>A0A3N4I244</accession>
<dbReference type="OrthoDB" id="240298at2759"/>
<keyword evidence="5" id="KW-0653">Protein transport</keyword>
<reference evidence="16 17" key="1">
    <citation type="journal article" date="2018" name="Nat. Ecol. Evol.">
        <title>Pezizomycetes genomes reveal the molecular basis of ectomycorrhizal truffle lifestyle.</title>
        <authorList>
            <person name="Murat C."/>
            <person name="Payen T."/>
            <person name="Noel B."/>
            <person name="Kuo A."/>
            <person name="Morin E."/>
            <person name="Chen J."/>
            <person name="Kohler A."/>
            <person name="Krizsan K."/>
            <person name="Balestrini R."/>
            <person name="Da Silva C."/>
            <person name="Montanini B."/>
            <person name="Hainaut M."/>
            <person name="Levati E."/>
            <person name="Barry K.W."/>
            <person name="Belfiori B."/>
            <person name="Cichocki N."/>
            <person name="Clum A."/>
            <person name="Dockter R.B."/>
            <person name="Fauchery L."/>
            <person name="Guy J."/>
            <person name="Iotti M."/>
            <person name="Le Tacon F."/>
            <person name="Lindquist E.A."/>
            <person name="Lipzen A."/>
            <person name="Malagnac F."/>
            <person name="Mello A."/>
            <person name="Molinier V."/>
            <person name="Miyauchi S."/>
            <person name="Poulain J."/>
            <person name="Riccioni C."/>
            <person name="Rubini A."/>
            <person name="Sitrit Y."/>
            <person name="Splivallo R."/>
            <person name="Traeger S."/>
            <person name="Wang M."/>
            <person name="Zifcakova L."/>
            <person name="Wipf D."/>
            <person name="Zambonelli A."/>
            <person name="Paolocci F."/>
            <person name="Nowrousian M."/>
            <person name="Ottonello S."/>
            <person name="Baldrian P."/>
            <person name="Spatafora J.W."/>
            <person name="Henrissat B."/>
            <person name="Nagy L.G."/>
            <person name="Aury J.M."/>
            <person name="Wincker P."/>
            <person name="Grigoriev I.V."/>
            <person name="Bonfante P."/>
            <person name="Martin F.M."/>
        </authorList>
    </citation>
    <scope>NUCLEOTIDE SEQUENCE [LARGE SCALE GENOMIC DNA]</scope>
    <source>
        <strain evidence="16 17">RN42</strain>
    </source>
</reference>
<organism evidence="16 17">
    <name type="scientific">Ascobolus immersus RN42</name>
    <dbReference type="NCBI Taxonomy" id="1160509"/>
    <lineage>
        <taxon>Eukaryota</taxon>
        <taxon>Fungi</taxon>
        <taxon>Dikarya</taxon>
        <taxon>Ascomycota</taxon>
        <taxon>Pezizomycotina</taxon>
        <taxon>Pezizomycetes</taxon>
        <taxon>Pezizales</taxon>
        <taxon>Ascobolaceae</taxon>
        <taxon>Ascobolus</taxon>
    </lineage>
</organism>
<keyword evidence="8" id="KW-0143">Chaperone</keyword>
<evidence type="ECO:0000256" key="3">
    <source>
        <dbReference type="ARBA" id="ARBA00022792"/>
    </source>
</evidence>
<keyword evidence="2 14" id="KW-0812">Transmembrane</keyword>
<evidence type="ECO:0000256" key="12">
    <source>
        <dbReference type="ARBA" id="ARBA00067223"/>
    </source>
</evidence>
<proteinExistence type="inferred from homology"/>
<evidence type="ECO:0000256" key="14">
    <source>
        <dbReference type="SAM" id="Phobius"/>
    </source>
</evidence>
<evidence type="ECO:0000256" key="13">
    <source>
        <dbReference type="ARBA" id="ARBA00075483"/>
    </source>
</evidence>
<dbReference type="Pfam" id="PF03656">
    <property type="entry name" value="Pam16"/>
    <property type="match status" value="1"/>
</dbReference>
<evidence type="ECO:0000256" key="1">
    <source>
        <dbReference type="ARBA" id="ARBA00004434"/>
    </source>
</evidence>
<evidence type="ECO:0000256" key="4">
    <source>
        <dbReference type="ARBA" id="ARBA00022989"/>
    </source>
</evidence>
<feature type="domain" description="J" evidence="15">
    <location>
        <begin position="99"/>
        <end position="154"/>
    </location>
</feature>
<comment type="similarity">
    <text evidence="9">Belongs to the TIM14 family.</text>
</comment>
<dbReference type="GO" id="GO:0030150">
    <property type="term" value="P:protein import into mitochondrial matrix"/>
    <property type="evidence" value="ECO:0007669"/>
    <property type="project" value="TreeGrafter"/>
</dbReference>
<dbReference type="PANTHER" id="PTHR12763">
    <property type="match status" value="1"/>
</dbReference>
<dbReference type="InterPro" id="IPR036869">
    <property type="entry name" value="J_dom_sf"/>
</dbReference>
<keyword evidence="5" id="KW-0811">Translocation</keyword>
<sequence>MTDNTISNYSTSPHANDEEYHRLQQTAVSHSKQPTALFSSDTFSTPPMSTIILAGCGIAAAAFAGRLGLNAMRRYKGLPGGAGGKAFYKGGFEQRMNRREATLILQLSERNLNKANIRKHHRALMLINHPDRGGSPYLAGKINEAKEFLEKSTSS</sequence>
<evidence type="ECO:0000256" key="9">
    <source>
        <dbReference type="ARBA" id="ARBA00038105"/>
    </source>
</evidence>